<dbReference type="AlphaFoldDB" id="A0A5K7YWS4"/>
<keyword evidence="2" id="KW-1185">Reference proteome</keyword>
<sequence length="148" mass="16828">MACSQKNAYEYRGKIGEGGGEHSIGQSSWKYESGNFIVNGGDAGKLYYMIISDAPWGSFEAFDYPPNSPGYKGGGFELIKDGKVSYFRFKKNQLLILMVSMDLSVVHEYLNITPEDWRAFMQPYANSLKDTDYDQIKQFFQRKIKGGR</sequence>
<evidence type="ECO:0000313" key="2">
    <source>
        <dbReference type="Proteomes" id="UP000427769"/>
    </source>
</evidence>
<reference evidence="1 2" key="1">
    <citation type="submission" date="2019-11" db="EMBL/GenBank/DDBJ databases">
        <title>Comparative genomics of hydrocarbon-degrading Desulfosarcina strains.</title>
        <authorList>
            <person name="Watanabe M."/>
            <person name="Kojima H."/>
            <person name="Fukui M."/>
        </authorList>
    </citation>
    <scope>NUCLEOTIDE SEQUENCE [LARGE SCALE GENOMIC DNA]</scope>
    <source>
        <strain evidence="1 2">PP31</strain>
    </source>
</reference>
<dbReference type="EMBL" id="AP021875">
    <property type="protein sequence ID" value="BBO74212.1"/>
    <property type="molecule type" value="Genomic_DNA"/>
</dbReference>
<name>A0A5K7YWS4_9BACT</name>
<organism evidence="1 2">
    <name type="scientific">Desulfosarcina widdelii</name>
    <dbReference type="NCBI Taxonomy" id="947919"/>
    <lineage>
        <taxon>Bacteria</taxon>
        <taxon>Pseudomonadati</taxon>
        <taxon>Thermodesulfobacteriota</taxon>
        <taxon>Desulfobacteria</taxon>
        <taxon>Desulfobacterales</taxon>
        <taxon>Desulfosarcinaceae</taxon>
        <taxon>Desulfosarcina</taxon>
    </lineage>
</organism>
<accession>A0A5K7YWS4</accession>
<dbReference type="KEGG" id="dwd:DSCW_16290"/>
<evidence type="ECO:0000313" key="1">
    <source>
        <dbReference type="EMBL" id="BBO74212.1"/>
    </source>
</evidence>
<dbReference type="Proteomes" id="UP000427769">
    <property type="component" value="Chromosome"/>
</dbReference>
<gene>
    <name evidence="1" type="ORF">DSCW_16290</name>
</gene>
<proteinExistence type="predicted"/>
<protein>
    <submittedName>
        <fullName evidence="1">Uncharacterized protein</fullName>
    </submittedName>
</protein>